<dbReference type="EMBL" id="PP542043">
    <property type="protein sequence ID" value="XDO01877.1"/>
    <property type="molecule type" value="Genomic_DNA"/>
</dbReference>
<organism evidence="1">
    <name type="scientific">Florenciella sp. virus SA2</name>
    <dbReference type="NCBI Taxonomy" id="3240092"/>
    <lineage>
        <taxon>Viruses</taxon>
    </lineage>
</organism>
<sequence>MNNLTNLGVGGGCGGSVGSGGSVGAGGITLINTLTSGEETIKHLNSLTNYNLQEDIKYAIENYCKIESEYIYSILNSKMSIYEYIVDLLYELENNSNAKYIIALPASKNVLYYWNHEKKTWSKLTKQYLKVIFQAMQLKIIYKYQNMLNDDITLKQNCVDNGDLIYINNFDKKSNEFKKDLFSKFI</sequence>
<accession>A0AB39J8L4</accession>
<protein>
    <submittedName>
        <fullName evidence="1">Uncharacterized protein</fullName>
    </submittedName>
</protein>
<proteinExistence type="predicted"/>
<name>A0AB39J8L4_9VIRU</name>
<gene>
    <name evidence="1" type="ORF">FloV-SA2_00054</name>
</gene>
<evidence type="ECO:0000313" key="1">
    <source>
        <dbReference type="EMBL" id="XDO01877.1"/>
    </source>
</evidence>
<reference evidence="1" key="1">
    <citation type="submission" date="2024-03" db="EMBL/GenBank/DDBJ databases">
        <title>Eukaryotic viruses encode the ribosomal protein eL40.</title>
        <authorList>
            <person name="Thomy J."/>
            <person name="Schvarcz C.R."/>
            <person name="McBeain K.A."/>
            <person name="Edwards K.F."/>
            <person name="Steward G.F."/>
        </authorList>
    </citation>
    <scope>NUCLEOTIDE SEQUENCE</scope>
    <source>
        <strain evidence="1">FloV-SA2</strain>
    </source>
</reference>